<protein>
    <submittedName>
        <fullName evidence="1">Uncharacterized protein</fullName>
    </submittedName>
</protein>
<accession>A0ACC1NNJ4</accession>
<dbReference type="Proteomes" id="UP001144978">
    <property type="component" value="Unassembled WGS sequence"/>
</dbReference>
<sequence length="279" mass="30435">MTSGLGSGFASTLEVSASRASLFTSATVDVFGKVRKTVSLTIVEFSLCERETERYGRVCSASVADKQARASAQNEPPASGRLERPAAAASRPAVTASVPVRLSLTPTDRPTPAACSASAPTPTMSRFLDPAESSKPYKDPTPLPADVPKVKELGVTSAPLKSAAFFLGAYCKDYNEDFMLCKAENPDPAHCLKEGRRVTRCAQDLITKLRENCLAEFEKHWNCLEYNNQVEYYHCRKDERVLNKCVFEKLGLVKTIPGTPEGKTPIHEVKNPVYTGVQK</sequence>
<organism evidence="1 2">
    <name type="scientific">Trametes sanguinea</name>
    <dbReference type="NCBI Taxonomy" id="158606"/>
    <lineage>
        <taxon>Eukaryota</taxon>
        <taxon>Fungi</taxon>
        <taxon>Dikarya</taxon>
        <taxon>Basidiomycota</taxon>
        <taxon>Agaricomycotina</taxon>
        <taxon>Agaricomycetes</taxon>
        <taxon>Polyporales</taxon>
        <taxon>Polyporaceae</taxon>
        <taxon>Trametes</taxon>
    </lineage>
</organism>
<reference evidence="1" key="1">
    <citation type="submission" date="2022-08" db="EMBL/GenBank/DDBJ databases">
        <title>Genome Sequence of Pycnoporus sanguineus.</title>
        <authorList>
            <person name="Buettner E."/>
        </authorList>
    </citation>
    <scope>NUCLEOTIDE SEQUENCE</scope>
    <source>
        <strain evidence="1">CG-C14</strain>
    </source>
</reference>
<proteinExistence type="predicted"/>
<dbReference type="EMBL" id="JANSHE010004142">
    <property type="protein sequence ID" value="KAJ2980479.1"/>
    <property type="molecule type" value="Genomic_DNA"/>
</dbReference>
<evidence type="ECO:0000313" key="2">
    <source>
        <dbReference type="Proteomes" id="UP001144978"/>
    </source>
</evidence>
<gene>
    <name evidence="1" type="ORF">NUW54_g10999</name>
</gene>
<name>A0ACC1NNJ4_9APHY</name>
<evidence type="ECO:0000313" key="1">
    <source>
        <dbReference type="EMBL" id="KAJ2980479.1"/>
    </source>
</evidence>
<comment type="caution">
    <text evidence="1">The sequence shown here is derived from an EMBL/GenBank/DDBJ whole genome shotgun (WGS) entry which is preliminary data.</text>
</comment>
<keyword evidence="2" id="KW-1185">Reference proteome</keyword>